<dbReference type="PANTHER" id="PTHR10314">
    <property type="entry name" value="CYSTATHIONINE BETA-SYNTHASE"/>
    <property type="match status" value="1"/>
</dbReference>
<proteinExistence type="predicted"/>
<keyword evidence="2" id="KW-0663">Pyridoxal phosphate</keyword>
<protein>
    <submittedName>
        <fullName evidence="4">Pyridoxal-5'-phosphate-dependent enzyme, beta subunit</fullName>
    </submittedName>
</protein>
<comment type="cofactor">
    <cofactor evidence="1">
        <name>pyridoxal 5'-phosphate</name>
        <dbReference type="ChEBI" id="CHEBI:597326"/>
    </cofactor>
</comment>
<gene>
    <name evidence="4" type="ORF">ACD_78C00183G0004</name>
</gene>
<name>K1YCJ7_9BACT</name>
<evidence type="ECO:0000256" key="2">
    <source>
        <dbReference type="ARBA" id="ARBA00022898"/>
    </source>
</evidence>
<dbReference type="EMBL" id="AMFJ01034183">
    <property type="protein sequence ID" value="EKD30023.1"/>
    <property type="molecule type" value="Genomic_DNA"/>
</dbReference>
<evidence type="ECO:0000313" key="4">
    <source>
        <dbReference type="EMBL" id="EKD30023.1"/>
    </source>
</evidence>
<dbReference type="InterPro" id="IPR050214">
    <property type="entry name" value="Cys_Synth/Cystath_Beta-Synth"/>
</dbReference>
<dbReference type="GO" id="GO:1901605">
    <property type="term" value="P:alpha-amino acid metabolic process"/>
    <property type="evidence" value="ECO:0007669"/>
    <property type="project" value="UniProtKB-ARBA"/>
</dbReference>
<dbReference type="SUPFAM" id="SSF53686">
    <property type="entry name" value="Tryptophan synthase beta subunit-like PLP-dependent enzymes"/>
    <property type="match status" value="1"/>
</dbReference>
<dbReference type="InterPro" id="IPR001926">
    <property type="entry name" value="TrpB-like_PALP"/>
</dbReference>
<evidence type="ECO:0000256" key="1">
    <source>
        <dbReference type="ARBA" id="ARBA00001933"/>
    </source>
</evidence>
<organism evidence="4">
    <name type="scientific">uncultured bacterium</name>
    <name type="common">gcode 4</name>
    <dbReference type="NCBI Taxonomy" id="1234023"/>
    <lineage>
        <taxon>Bacteria</taxon>
        <taxon>environmental samples</taxon>
    </lineage>
</organism>
<dbReference type="InterPro" id="IPR036052">
    <property type="entry name" value="TrpB-like_PALP_sf"/>
</dbReference>
<reference evidence="4" key="1">
    <citation type="journal article" date="2012" name="Science">
        <title>Fermentation, hydrogen, and sulfur metabolism in multiple uncultivated bacterial phyla.</title>
        <authorList>
            <person name="Wrighton K.C."/>
            <person name="Thomas B.C."/>
            <person name="Sharon I."/>
            <person name="Miller C.S."/>
            <person name="Castelle C.J."/>
            <person name="VerBerkmoes N.C."/>
            <person name="Wilkins M.J."/>
            <person name="Hettich R.L."/>
            <person name="Lipton M.S."/>
            <person name="Williams K.H."/>
            <person name="Long P.E."/>
            <person name="Banfield J.F."/>
        </authorList>
    </citation>
    <scope>NUCLEOTIDE SEQUENCE [LARGE SCALE GENOMIC DNA]</scope>
</reference>
<dbReference type="AlphaFoldDB" id="K1YCJ7"/>
<dbReference type="Pfam" id="PF00291">
    <property type="entry name" value="PALP"/>
    <property type="match status" value="1"/>
</dbReference>
<sequence>MILRCVKSGKEFPFSLNTFNNPEVSDSKYSNLILEWWYKVGWFDSLVPFREVHVSYGAGKTPLVENKEIAAVLGLSNMLIKDESYNPYGTHKDRRSEYIINVAIENGVDKIVCLTAWNAGYSLSRYCSRAWIDYTSLIFPWVSQERKNSLKEWWGVITIDWSRFNGILRPRDFKQIVEEYDKYERLKNWENTWAVTNSFEPVSINAYKELFYEIKDTNPEYVVVPCGSGDIIIGIWLAIKELGMNTKIIAVAPEKEHPLWYALKYWIDEYQIEKYKENSLAEKLTTPFTAVLPILYKIFTEQWNIYMEVNNEDILKIKGIVEANGIKCENSAAVTFATFVSDKRPDIDYDAKVVIISTGKWLEN</sequence>
<dbReference type="Gene3D" id="3.40.50.1100">
    <property type="match status" value="2"/>
</dbReference>
<comment type="caution">
    <text evidence="4">The sequence shown here is derived from an EMBL/GenBank/DDBJ whole genome shotgun (WGS) entry which is preliminary data.</text>
</comment>
<accession>K1YCJ7</accession>
<evidence type="ECO:0000259" key="3">
    <source>
        <dbReference type="Pfam" id="PF00291"/>
    </source>
</evidence>
<feature type="domain" description="Tryptophan synthase beta chain-like PALP" evidence="3">
    <location>
        <begin position="54"/>
        <end position="359"/>
    </location>
</feature>